<comment type="caution">
    <text evidence="2">The sequence shown here is derived from an EMBL/GenBank/DDBJ whole genome shotgun (WGS) entry which is preliminary data.</text>
</comment>
<sequence length="245" mass="27461">MPIRRSESFGLDVILGDPRLALIEDFFAREWASSKSGDIRGIKSSLAFAEILSKLQSYDFVLIDVSPSLGAINRAILLSSKYFVSPMSIDIFSLRAFENITEWLKDWRDDWDAALSNVKAGERNKIPELDHGNAKFLGYVTQQYLAKTDSSGHRRAVNAYEKIQSRIDSVIDECFTDQELVEPPYKIGTVPNLFSLIPMSQSSHKPVFELLGKDGVVGAHFAKVQDSKKTFGRVAKQLVKLVDND</sequence>
<dbReference type="PANTHER" id="PTHR13696:SF52">
    <property type="entry name" value="PARA FAMILY PROTEIN CT_582"/>
    <property type="match status" value="1"/>
</dbReference>
<dbReference type="CDD" id="cd02042">
    <property type="entry name" value="ParAB_family"/>
    <property type="match status" value="1"/>
</dbReference>
<dbReference type="Gene3D" id="3.40.50.300">
    <property type="entry name" value="P-loop containing nucleotide triphosphate hydrolases"/>
    <property type="match status" value="1"/>
</dbReference>
<protein>
    <submittedName>
        <fullName evidence="2">Phage-related regulatory protein</fullName>
    </submittedName>
</protein>
<dbReference type="eggNOG" id="COG1192">
    <property type="taxonomic scope" value="Bacteria"/>
</dbReference>
<gene>
    <name evidence="2" type="ORF">HOC_06268</name>
</gene>
<proteinExistence type="predicted"/>
<evidence type="ECO:0000313" key="2">
    <source>
        <dbReference type="EMBL" id="KDA03218.1"/>
    </source>
</evidence>
<dbReference type="PANTHER" id="PTHR13696">
    <property type="entry name" value="P-LOOP CONTAINING NUCLEOSIDE TRIPHOSPHATE HYDROLASE"/>
    <property type="match status" value="1"/>
</dbReference>
<reference evidence="2 3" key="1">
    <citation type="journal article" date="2014" name="Antonie Van Leeuwenhoek">
        <title>Hyphomonas beringensis sp. nov. and Hyphomonas chukchiensis sp. nov., isolated from surface seawater of the Bering Sea and Chukchi Sea.</title>
        <authorList>
            <person name="Li C."/>
            <person name="Lai Q."/>
            <person name="Li G."/>
            <person name="Dong C."/>
            <person name="Wang J."/>
            <person name="Liao Y."/>
            <person name="Shao Z."/>
        </authorList>
    </citation>
    <scope>NUCLEOTIDE SEQUENCE [LARGE SCALE GENOMIC DNA]</scope>
    <source>
        <strain evidence="2 3">SCH89</strain>
    </source>
</reference>
<dbReference type="Pfam" id="PF13614">
    <property type="entry name" value="AAA_31"/>
    <property type="match status" value="1"/>
</dbReference>
<dbReference type="AlphaFoldDB" id="A0A059G9R4"/>
<organism evidence="2 3">
    <name type="scientific">Hyphomonas oceanitis SCH89</name>
    <dbReference type="NCBI Taxonomy" id="1280953"/>
    <lineage>
        <taxon>Bacteria</taxon>
        <taxon>Pseudomonadati</taxon>
        <taxon>Pseudomonadota</taxon>
        <taxon>Alphaproteobacteria</taxon>
        <taxon>Hyphomonadales</taxon>
        <taxon>Hyphomonadaceae</taxon>
        <taxon>Hyphomonas</taxon>
    </lineage>
</organism>
<keyword evidence="3" id="KW-1185">Reference proteome</keyword>
<dbReference type="Proteomes" id="UP000024942">
    <property type="component" value="Unassembled WGS sequence"/>
</dbReference>
<dbReference type="EMBL" id="ARYL01000007">
    <property type="protein sequence ID" value="KDA03218.1"/>
    <property type="molecule type" value="Genomic_DNA"/>
</dbReference>
<accession>A0A059G9R4</accession>
<dbReference type="PATRIC" id="fig|1280953.3.peg.1264"/>
<dbReference type="SUPFAM" id="SSF52540">
    <property type="entry name" value="P-loop containing nucleoside triphosphate hydrolases"/>
    <property type="match status" value="1"/>
</dbReference>
<dbReference type="STRING" id="1280953.HOC_06268"/>
<dbReference type="InterPro" id="IPR025669">
    <property type="entry name" value="AAA_dom"/>
</dbReference>
<name>A0A059G9R4_9PROT</name>
<dbReference type="InterPro" id="IPR027417">
    <property type="entry name" value="P-loop_NTPase"/>
</dbReference>
<evidence type="ECO:0000313" key="3">
    <source>
        <dbReference type="Proteomes" id="UP000024942"/>
    </source>
</evidence>
<dbReference type="InterPro" id="IPR050678">
    <property type="entry name" value="DNA_Partitioning_ATPase"/>
</dbReference>
<evidence type="ECO:0000259" key="1">
    <source>
        <dbReference type="Pfam" id="PF13614"/>
    </source>
</evidence>
<feature type="domain" description="AAA" evidence="1">
    <location>
        <begin position="43"/>
        <end position="110"/>
    </location>
</feature>